<sequence length="233" mass="25948">MPITQVNAARLPVHHASLQVTGWLLERRGQTFVHQWPVQLSGEDRVHIGQRVTVLARPRTDLWGNLNDKTGLQRLALAPAHRPNGSRFSALGQLRRVDPSEQMIVLRTFRNGSHGKFVSLRVRATESVLRAVDVNWWAVQVRGGLVGRTLIADVVEHRPPVRPGGKWMDEWTLAPGVDLTAFPDLIERPLTASAVLRRTPAGRCYLNGRPLKGDAFEALLKAGYLWGRIPGVP</sequence>
<evidence type="ECO:0000313" key="2">
    <source>
        <dbReference type="Proteomes" id="UP001500191"/>
    </source>
</evidence>
<accession>A0ABN1CRD1</accession>
<protein>
    <submittedName>
        <fullName evidence="1">Uncharacterized protein</fullName>
    </submittedName>
</protein>
<keyword evidence="2" id="KW-1185">Reference proteome</keyword>
<gene>
    <name evidence="1" type="ORF">GCM10008937_34580</name>
</gene>
<dbReference type="RefSeq" id="WP_343761568.1">
    <property type="nucleotide sequence ID" value="NZ_BAAADB010000037.1"/>
</dbReference>
<reference evidence="1 2" key="1">
    <citation type="journal article" date="2019" name="Int. J. Syst. Evol. Microbiol.">
        <title>The Global Catalogue of Microorganisms (GCM) 10K type strain sequencing project: providing services to taxonomists for standard genome sequencing and annotation.</title>
        <authorList>
            <consortium name="The Broad Institute Genomics Platform"/>
            <consortium name="The Broad Institute Genome Sequencing Center for Infectious Disease"/>
            <person name="Wu L."/>
            <person name="Ma J."/>
        </authorList>
    </citation>
    <scope>NUCLEOTIDE SEQUENCE [LARGE SCALE GENOMIC DNA]</scope>
    <source>
        <strain evidence="1 2">JCM 14368</strain>
    </source>
</reference>
<comment type="caution">
    <text evidence="1">The sequence shown here is derived from an EMBL/GenBank/DDBJ whole genome shotgun (WGS) entry which is preliminary data.</text>
</comment>
<evidence type="ECO:0000313" key="1">
    <source>
        <dbReference type="EMBL" id="GAA0524263.1"/>
    </source>
</evidence>
<dbReference type="Proteomes" id="UP001500191">
    <property type="component" value="Unassembled WGS sequence"/>
</dbReference>
<dbReference type="EMBL" id="BAAADB010000037">
    <property type="protein sequence ID" value="GAA0524263.1"/>
    <property type="molecule type" value="Genomic_DNA"/>
</dbReference>
<organism evidence="1 2">
    <name type="scientific">Deinococcus depolymerans</name>
    <dbReference type="NCBI Taxonomy" id="392408"/>
    <lineage>
        <taxon>Bacteria</taxon>
        <taxon>Thermotogati</taxon>
        <taxon>Deinococcota</taxon>
        <taxon>Deinococci</taxon>
        <taxon>Deinococcales</taxon>
        <taxon>Deinococcaceae</taxon>
        <taxon>Deinococcus</taxon>
    </lineage>
</organism>
<name>A0ABN1CRD1_9DEIO</name>
<proteinExistence type="predicted"/>